<dbReference type="GO" id="GO:0006788">
    <property type="term" value="P:heme oxidation"/>
    <property type="evidence" value="ECO:0007669"/>
    <property type="project" value="InterPro"/>
</dbReference>
<organism evidence="1 2">
    <name type="scientific">Caenimonas aquaedulcis</name>
    <dbReference type="NCBI Taxonomy" id="2793270"/>
    <lineage>
        <taxon>Bacteria</taxon>
        <taxon>Pseudomonadati</taxon>
        <taxon>Pseudomonadota</taxon>
        <taxon>Betaproteobacteria</taxon>
        <taxon>Burkholderiales</taxon>
        <taxon>Comamonadaceae</taxon>
        <taxon>Caenimonas</taxon>
    </lineage>
</organism>
<dbReference type="RefSeq" id="WP_196985614.1">
    <property type="nucleotide sequence ID" value="NZ_JADWYS010000001.1"/>
</dbReference>
<dbReference type="InterPro" id="IPR016053">
    <property type="entry name" value="Haem_Oase-like"/>
</dbReference>
<reference evidence="1" key="1">
    <citation type="submission" date="2020-11" db="EMBL/GenBank/DDBJ databases">
        <title>Bacterial whole genome sequence for Caenimonas sp. DR4.4.</title>
        <authorList>
            <person name="Le V."/>
            <person name="Ko S.-R."/>
            <person name="Ahn C.-Y."/>
            <person name="Oh H.-M."/>
        </authorList>
    </citation>
    <scope>NUCLEOTIDE SEQUENCE</scope>
    <source>
        <strain evidence="1">DR4.4</strain>
    </source>
</reference>
<dbReference type="Proteomes" id="UP000651050">
    <property type="component" value="Unassembled WGS sequence"/>
</dbReference>
<dbReference type="AlphaFoldDB" id="A0A931H335"/>
<dbReference type="CDD" id="cd19166">
    <property type="entry name" value="HemeO-bac"/>
    <property type="match status" value="1"/>
</dbReference>
<dbReference type="SUPFAM" id="SSF48613">
    <property type="entry name" value="Heme oxygenase-like"/>
    <property type="match status" value="1"/>
</dbReference>
<evidence type="ECO:0000313" key="1">
    <source>
        <dbReference type="EMBL" id="MBG9387714.1"/>
    </source>
</evidence>
<sequence>MRQPLIDALRRATSARHAEVECLLGLDAPFDMDTYTRVVSGFDTFLSSWEPRTSQALPELLRPWFAARCRGDMARRDAARLGAIAPPSPAVEFTALPGLSAALGSLYVMEGSALGGQVIARQVARQHGLHADNGAAYFNGWGERTGEMWREFRTMLEQHDAQGADHEAACAGANHTFDALIHTFRRVLHATAAA</sequence>
<dbReference type="Pfam" id="PF01126">
    <property type="entry name" value="Heme_oxygenase"/>
    <property type="match status" value="1"/>
</dbReference>
<keyword evidence="2" id="KW-1185">Reference proteome</keyword>
<comment type="caution">
    <text evidence="1">The sequence shown here is derived from an EMBL/GenBank/DDBJ whole genome shotgun (WGS) entry which is preliminary data.</text>
</comment>
<protein>
    <submittedName>
        <fullName evidence="1">Biliverdin-producing heme oxygenase</fullName>
    </submittedName>
</protein>
<dbReference type="InterPro" id="IPR016084">
    <property type="entry name" value="Haem_Oase-like_multi-hlx"/>
</dbReference>
<dbReference type="EMBL" id="JADWYS010000001">
    <property type="protein sequence ID" value="MBG9387714.1"/>
    <property type="molecule type" value="Genomic_DNA"/>
</dbReference>
<evidence type="ECO:0000313" key="2">
    <source>
        <dbReference type="Proteomes" id="UP000651050"/>
    </source>
</evidence>
<proteinExistence type="predicted"/>
<name>A0A931H335_9BURK</name>
<dbReference type="Gene3D" id="1.20.910.10">
    <property type="entry name" value="Heme oxygenase-like"/>
    <property type="match status" value="1"/>
</dbReference>
<gene>
    <name evidence="1" type="ORF">I5803_06770</name>
</gene>
<accession>A0A931H335</accession>
<dbReference type="GO" id="GO:0004392">
    <property type="term" value="F:heme oxygenase (decyclizing) activity"/>
    <property type="evidence" value="ECO:0007669"/>
    <property type="project" value="InterPro"/>
</dbReference>